<name>B9WJ90_CANDC</name>
<dbReference type="PANTHER" id="PTHR13257:SF0">
    <property type="entry name" value="NUCLEAR PORE COMPLEX PROTEIN NUP88"/>
    <property type="match status" value="1"/>
</dbReference>
<dbReference type="GO" id="GO:0005643">
    <property type="term" value="C:nuclear pore"/>
    <property type="evidence" value="ECO:0007669"/>
    <property type="project" value="UniProtKB-SubCell"/>
</dbReference>
<gene>
    <name evidence="8" type="ordered locus">Cd36_64420</name>
    <name evidence="9" type="ORF">CD36_64420</name>
</gene>
<dbReference type="GO" id="GO:0000055">
    <property type="term" value="P:ribosomal large subunit export from nucleus"/>
    <property type="evidence" value="ECO:0007669"/>
    <property type="project" value="InterPro"/>
</dbReference>
<dbReference type="GO" id="GO:0000056">
    <property type="term" value="P:ribosomal small subunit export from nucleus"/>
    <property type="evidence" value="ECO:0007669"/>
    <property type="project" value="InterPro"/>
</dbReference>
<evidence type="ECO:0000313" key="10">
    <source>
        <dbReference type="Proteomes" id="UP000002605"/>
    </source>
</evidence>
<dbReference type="GeneID" id="8048925"/>
<dbReference type="InterPro" id="IPR037700">
    <property type="entry name" value="NUP88/NUP82"/>
</dbReference>
<evidence type="ECO:0000313" key="9">
    <source>
        <dbReference type="EMBL" id="CAX41311.1"/>
    </source>
</evidence>
<dbReference type="VEuPathDB" id="FungiDB:CD36_64420"/>
<keyword evidence="10" id="KW-1185">Reference proteome</keyword>
<comment type="subcellular location">
    <subcellularLocation>
        <location evidence="1">Nucleus</location>
        <location evidence="1">Nuclear pore complex</location>
    </subcellularLocation>
</comment>
<dbReference type="PANTHER" id="PTHR13257">
    <property type="entry name" value="NUCLEOPORIN NUP84-RELATED"/>
    <property type="match status" value="1"/>
</dbReference>
<dbReference type="SMR" id="B9WJ90"/>
<dbReference type="HOGENOM" id="CLU_358692_0_0_1"/>
<reference evidence="9 10" key="1">
    <citation type="journal article" date="2009" name="Genome Res.">
        <title>Comparative genomics of the fungal pathogens Candida dubliniensis and Candida albicans.</title>
        <authorList>
            <person name="Jackson A.P."/>
            <person name="Gamble J.A."/>
            <person name="Yeomans T."/>
            <person name="Moran G.P."/>
            <person name="Saunders D."/>
            <person name="Harris D."/>
            <person name="Aslett M."/>
            <person name="Barrell J.F."/>
            <person name="Butler G."/>
            <person name="Citiulo F."/>
            <person name="Coleman D.C."/>
            <person name="de Groot P.W.J."/>
            <person name="Goodwin T.J."/>
            <person name="Quail M.A."/>
            <person name="McQuillan J."/>
            <person name="Munro C.A."/>
            <person name="Pain A."/>
            <person name="Poulter R.T."/>
            <person name="Rajandream M.A."/>
            <person name="Renauld H."/>
            <person name="Spiering M.J."/>
            <person name="Tivey A."/>
            <person name="Gow N.A.R."/>
            <person name="Barrell B."/>
            <person name="Sullivan D.J."/>
            <person name="Berriman M."/>
        </authorList>
    </citation>
    <scope>NUCLEOTIDE SEQUENCE [LARGE SCALE GENOMIC DNA]</scope>
    <source>
        <strain evidence="10">CD36 / ATCC MYA-646 / CBS 7987 / NCPF 3949 / NRRL Y-17841</strain>
    </source>
</reference>
<dbReference type="OrthoDB" id="341482at2759"/>
<evidence type="ECO:0000256" key="2">
    <source>
        <dbReference type="ARBA" id="ARBA00022448"/>
    </source>
</evidence>
<dbReference type="GO" id="GO:0006406">
    <property type="term" value="P:mRNA export from nucleus"/>
    <property type="evidence" value="ECO:0007669"/>
    <property type="project" value="TreeGrafter"/>
</dbReference>
<dbReference type="CGD" id="CAL0000168537">
    <property type="gene designation" value="Cd36_64420"/>
</dbReference>
<keyword evidence="2" id="KW-0813">Transport</keyword>
<evidence type="ECO:0000313" key="8">
    <source>
        <dbReference type="CGD" id="CAL0000168537"/>
    </source>
</evidence>
<dbReference type="EMBL" id="FM992693">
    <property type="protein sequence ID" value="CAX41311.1"/>
    <property type="molecule type" value="Genomic_DNA"/>
</dbReference>
<evidence type="ECO:0000256" key="1">
    <source>
        <dbReference type="ARBA" id="ARBA00004567"/>
    </source>
</evidence>
<keyword evidence="4" id="KW-0653">Protein transport</keyword>
<accession>B9WJ90</accession>
<dbReference type="GO" id="GO:0006606">
    <property type="term" value="P:protein import into nucleus"/>
    <property type="evidence" value="ECO:0007669"/>
    <property type="project" value="TreeGrafter"/>
</dbReference>
<sequence>MSSIGSADQFIHQITQQFVFQRLWTGNSTPPELVPASTPYNRLVCRNNTDLFFATGNIVRCCSISPNHKNYKLFKVQHQFHEVVSLLMNKSGTLLAIIGEEQIDVVSLPTNVMKSGGIYVDGACFKINNLQGKVRKCVWQTVAANDSTLVVLNDNSQIRAYDLTKSLDVPVVDIDLKSYPNFANEEAISITFGSSKNLAGGLTLYVSTLSNIYAIYPFTSRFGNLATTKEAIDIALEDTKAAMELIQEKYPVNLVETATSSLNKAAIQQFEYYSYFRNQLCGELPIVKEVRDTHTNSPYELFVVRQNLSNWTDYSLQGPLISSNSGIKDLISIGDNDLVSILASIDTNATVTYYAQLAPMLMKCNLTSVASNGASNESSQTVHKPRYVKPKRGFGFIDNSEEEEKALVKQTQSQESFWKEELTTLDFLQSDKLPVDDNNAITNFPTFFGEIDSTRFSVCVNSNKLVLVDCSWVQAFVDDLKNDKIDSVSITTNYGIASAEKEPITAFAYVKDDVTSTGEYLIVCRSKLVNDMEVVQIVDKAVSDDQDEAAGTLLLPEEPHKESTLTYIPSKPFSVLEEELESLEKIDIGTDIKSNEDLNSLTVDNLSNLNSLSVRTIQLASSYTIFGIKLQSRILANLDSLKEQLHILDKIKNDYDGDHPKDHTDKLDKLTEKQTKLDERMMKLQQKIFDGLNKFKQDKTLPISKAEKDWFKEINSINALLNSSTDDEVALTKKIENLSLQVHSIIESREKEKTPKLTAVEQLELEKRLSKLKNWLQREDKSIEILKDKLNNSLKLIGDK</sequence>
<evidence type="ECO:0000256" key="4">
    <source>
        <dbReference type="ARBA" id="ARBA00022927"/>
    </source>
</evidence>
<evidence type="ECO:0000256" key="3">
    <source>
        <dbReference type="ARBA" id="ARBA00022816"/>
    </source>
</evidence>
<dbReference type="Proteomes" id="UP000002605">
    <property type="component" value="Chromosome 6"/>
</dbReference>
<dbReference type="RefSeq" id="XP_002421152.1">
    <property type="nucleotide sequence ID" value="XM_002421107.1"/>
</dbReference>
<proteinExistence type="predicted"/>
<dbReference type="eggNOG" id="ENOG502T8MV">
    <property type="taxonomic scope" value="Eukaryota"/>
</dbReference>
<dbReference type="KEGG" id="cdu:CD36_64420"/>
<organism evidence="9 10">
    <name type="scientific">Candida dubliniensis (strain CD36 / ATCC MYA-646 / CBS 7987 / NCPF 3949 / NRRL Y-17841)</name>
    <name type="common">Yeast</name>
    <dbReference type="NCBI Taxonomy" id="573826"/>
    <lineage>
        <taxon>Eukaryota</taxon>
        <taxon>Fungi</taxon>
        <taxon>Dikarya</taxon>
        <taxon>Ascomycota</taxon>
        <taxon>Saccharomycotina</taxon>
        <taxon>Pichiomycetes</taxon>
        <taxon>Debaryomycetaceae</taxon>
        <taxon>Candida/Lodderomyces clade</taxon>
        <taxon>Candida</taxon>
    </lineage>
</organism>
<evidence type="ECO:0000256" key="6">
    <source>
        <dbReference type="ARBA" id="ARBA00023132"/>
    </source>
</evidence>
<protein>
    <submittedName>
        <fullName evidence="9">Nuclear pore complex subunit, putative</fullName>
    </submittedName>
</protein>
<keyword evidence="6" id="KW-0906">Nuclear pore complex</keyword>
<keyword evidence="7" id="KW-0539">Nucleus</keyword>
<keyword evidence="3" id="KW-0509">mRNA transport</keyword>
<dbReference type="AlphaFoldDB" id="B9WJ90"/>
<dbReference type="GO" id="GO:0017056">
    <property type="term" value="F:structural constituent of nuclear pore"/>
    <property type="evidence" value="ECO:0007669"/>
    <property type="project" value="InterPro"/>
</dbReference>
<evidence type="ECO:0000256" key="7">
    <source>
        <dbReference type="ARBA" id="ARBA00023242"/>
    </source>
</evidence>
<evidence type="ECO:0000256" key="5">
    <source>
        <dbReference type="ARBA" id="ARBA00023010"/>
    </source>
</evidence>
<keyword evidence="5" id="KW-0811">Translocation</keyword>